<protein>
    <submittedName>
        <fullName evidence="7">Threonine/homoserine/homoserine lactone efflux protein</fullName>
    </submittedName>
</protein>
<dbReference type="RefSeq" id="WP_092469983.1">
    <property type="nucleotide sequence ID" value="NZ_FOOX01000004.1"/>
</dbReference>
<dbReference type="OrthoDB" id="9784202at2"/>
<feature type="transmembrane region" description="Helical" evidence="6">
    <location>
        <begin position="113"/>
        <end position="134"/>
    </location>
</feature>
<dbReference type="AlphaFoldDB" id="A0A1I2R7K2"/>
<dbReference type="STRING" id="341036.SAMN05660649_01355"/>
<evidence type="ECO:0000313" key="7">
    <source>
        <dbReference type="EMBL" id="SFG34577.1"/>
    </source>
</evidence>
<dbReference type="EMBL" id="FOOX01000004">
    <property type="protein sequence ID" value="SFG34577.1"/>
    <property type="molecule type" value="Genomic_DNA"/>
</dbReference>
<evidence type="ECO:0000256" key="1">
    <source>
        <dbReference type="ARBA" id="ARBA00004651"/>
    </source>
</evidence>
<dbReference type="PANTHER" id="PTHR30086">
    <property type="entry name" value="ARGININE EXPORTER PROTEIN ARGO"/>
    <property type="match status" value="1"/>
</dbReference>
<dbReference type="InterPro" id="IPR001123">
    <property type="entry name" value="LeuE-type"/>
</dbReference>
<comment type="subcellular location">
    <subcellularLocation>
        <location evidence="1">Cell membrane</location>
        <topology evidence="1">Multi-pass membrane protein</topology>
    </subcellularLocation>
</comment>
<dbReference type="PIRSF" id="PIRSF006324">
    <property type="entry name" value="LeuE"/>
    <property type="match status" value="1"/>
</dbReference>
<keyword evidence="8" id="KW-1185">Reference proteome</keyword>
<feature type="transmembrane region" description="Helical" evidence="6">
    <location>
        <begin position="75"/>
        <end position="93"/>
    </location>
</feature>
<evidence type="ECO:0000256" key="5">
    <source>
        <dbReference type="ARBA" id="ARBA00023136"/>
    </source>
</evidence>
<keyword evidence="4 6" id="KW-1133">Transmembrane helix</keyword>
<evidence type="ECO:0000256" key="2">
    <source>
        <dbReference type="ARBA" id="ARBA00022475"/>
    </source>
</evidence>
<evidence type="ECO:0000313" key="8">
    <source>
        <dbReference type="Proteomes" id="UP000199337"/>
    </source>
</evidence>
<evidence type="ECO:0000256" key="6">
    <source>
        <dbReference type="SAM" id="Phobius"/>
    </source>
</evidence>
<feature type="transmembrane region" description="Helical" evidence="6">
    <location>
        <begin position="41"/>
        <end position="69"/>
    </location>
</feature>
<dbReference type="Pfam" id="PF01810">
    <property type="entry name" value="LysE"/>
    <property type="match status" value="1"/>
</dbReference>
<accession>A0A1I2R7K2</accession>
<proteinExistence type="predicted"/>
<keyword evidence="2" id="KW-1003">Cell membrane</keyword>
<evidence type="ECO:0000256" key="4">
    <source>
        <dbReference type="ARBA" id="ARBA00022989"/>
    </source>
</evidence>
<dbReference type="Proteomes" id="UP000199337">
    <property type="component" value="Unassembled WGS sequence"/>
</dbReference>
<gene>
    <name evidence="7" type="ORF">SAMN05660649_01355</name>
</gene>
<evidence type="ECO:0000256" key="3">
    <source>
        <dbReference type="ARBA" id="ARBA00022692"/>
    </source>
</evidence>
<name>A0A1I2R7K2_9FIRM</name>
<keyword evidence="3 6" id="KW-0812">Transmembrane</keyword>
<feature type="transmembrane region" description="Helical" evidence="6">
    <location>
        <begin position="6"/>
        <end position="29"/>
    </location>
</feature>
<organism evidence="7 8">
    <name type="scientific">Desulfotruncus arcticus DSM 17038</name>
    <dbReference type="NCBI Taxonomy" id="1121424"/>
    <lineage>
        <taxon>Bacteria</taxon>
        <taxon>Bacillati</taxon>
        <taxon>Bacillota</taxon>
        <taxon>Clostridia</taxon>
        <taxon>Eubacteriales</taxon>
        <taxon>Desulfallaceae</taxon>
        <taxon>Desulfotruncus</taxon>
    </lineage>
</organism>
<feature type="transmembrane region" description="Helical" evidence="6">
    <location>
        <begin position="191"/>
        <end position="209"/>
    </location>
</feature>
<feature type="transmembrane region" description="Helical" evidence="6">
    <location>
        <begin position="146"/>
        <end position="171"/>
    </location>
</feature>
<keyword evidence="5 6" id="KW-0472">Membrane</keyword>
<sequence length="218" mass="23057">MPDASSLTVFILASLLLLVTPGPAVLYIVTRSIDQGRIAGVVSALGIAVGSSIHLVFAAAGISAILVSSATAFNVVKYLGAAYLVYLGVRKLFFKVNPVIADESEEPVKISRVFTQGVVVNLLNPKVALFFFAFLPQFVHTGGAPVAYQIMFLGAIFVGMGICSDSIYALLSGTFRQWLRGNRLFTRAECYVAGTVYVALGLAAAASGSNHTIMTTEK</sequence>
<dbReference type="GO" id="GO:0015171">
    <property type="term" value="F:amino acid transmembrane transporter activity"/>
    <property type="evidence" value="ECO:0007669"/>
    <property type="project" value="TreeGrafter"/>
</dbReference>
<dbReference type="PANTHER" id="PTHR30086:SF20">
    <property type="entry name" value="ARGININE EXPORTER PROTEIN ARGO-RELATED"/>
    <property type="match status" value="1"/>
</dbReference>
<dbReference type="GO" id="GO:0005886">
    <property type="term" value="C:plasma membrane"/>
    <property type="evidence" value="ECO:0007669"/>
    <property type="project" value="UniProtKB-SubCell"/>
</dbReference>
<reference evidence="8" key="1">
    <citation type="submission" date="2016-10" db="EMBL/GenBank/DDBJ databases">
        <authorList>
            <person name="Varghese N."/>
            <person name="Submissions S."/>
        </authorList>
    </citation>
    <scope>NUCLEOTIDE SEQUENCE [LARGE SCALE GENOMIC DNA]</scope>
    <source>
        <strain evidence="8">DSM 17038</strain>
    </source>
</reference>